<evidence type="ECO:0000256" key="1">
    <source>
        <dbReference type="SAM" id="Phobius"/>
    </source>
</evidence>
<dbReference type="Proteomes" id="UP000027395">
    <property type="component" value="Chromosome"/>
</dbReference>
<feature type="transmembrane region" description="Helical" evidence="1">
    <location>
        <begin position="51"/>
        <end position="76"/>
    </location>
</feature>
<dbReference type="HOGENOM" id="CLU_152016_1_0_3"/>
<dbReference type="EMBL" id="CM002803">
    <property type="protein sequence ID" value="KEI67114.1"/>
    <property type="molecule type" value="Genomic_DNA"/>
</dbReference>
<dbReference type="RefSeq" id="WP_026796013.1">
    <property type="nucleotide sequence ID" value="NZ_CM002803.1"/>
</dbReference>
<evidence type="ECO:0000313" key="2">
    <source>
        <dbReference type="EMBL" id="KEI67114.1"/>
    </source>
</evidence>
<keyword evidence="1" id="KW-0472">Membrane</keyword>
<dbReference type="STRING" id="388467.A19Y_2153"/>
<feature type="transmembrane region" description="Helical" evidence="1">
    <location>
        <begin position="12"/>
        <end position="30"/>
    </location>
</feature>
<proteinExistence type="predicted"/>
<name>A0A073CFM6_PLAA1</name>
<feature type="transmembrane region" description="Helical" evidence="1">
    <location>
        <begin position="82"/>
        <end position="102"/>
    </location>
</feature>
<reference evidence="2 3" key="1">
    <citation type="journal article" date="2014" name="Appl. Environ. Microbiol.">
        <title>Elucidation of insertion elements encoded on plasmids and in vitro construction of shuttle vectors from the toxic cyanobacterium Planktothrix.</title>
        <authorList>
            <person name="Christiansen G."/>
            <person name="Goesmann A."/>
            <person name="Kurmayer R."/>
        </authorList>
    </citation>
    <scope>NUCLEOTIDE SEQUENCE [LARGE SCALE GENOMIC DNA]</scope>
    <source>
        <strain evidence="2 3">NIVA-CYA 126/8</strain>
    </source>
</reference>
<accession>A0A073CFM6</accession>
<dbReference type="AlphaFoldDB" id="A0A073CFM6"/>
<dbReference type="PATRIC" id="fig|388467.6.peg.2100"/>
<organism evidence="2 3">
    <name type="scientific">Planktothrix agardhii (strain NIVA-CYA 126/8)</name>
    <dbReference type="NCBI Taxonomy" id="388467"/>
    <lineage>
        <taxon>Bacteria</taxon>
        <taxon>Bacillati</taxon>
        <taxon>Cyanobacteriota</taxon>
        <taxon>Cyanophyceae</taxon>
        <taxon>Oscillatoriophycideae</taxon>
        <taxon>Oscillatoriales</taxon>
        <taxon>Microcoleaceae</taxon>
        <taxon>Planktothrix</taxon>
    </lineage>
</organism>
<keyword evidence="1" id="KW-1133">Transmembrane helix</keyword>
<keyword evidence="3" id="KW-1185">Reference proteome</keyword>
<protein>
    <submittedName>
        <fullName evidence="2">Uncharacterized protein</fullName>
    </submittedName>
</protein>
<sequence length="136" mass="15056">MYNSANPPLVLLLGGLFIGITCCTAFVVNLKQLLKEWSKNRSSRNLANLRGFPILFPFLGIGLGICIFLASCLEVFAFSESFAYGFSIPLTALMAGLVWYQLTRLFNQLEQKGLRGIDLDDLSLGKIIPQQNPPKN</sequence>
<evidence type="ECO:0000313" key="3">
    <source>
        <dbReference type="Proteomes" id="UP000027395"/>
    </source>
</evidence>
<dbReference type="GeneID" id="77289319"/>
<dbReference type="eggNOG" id="ENOG5032U0G">
    <property type="taxonomic scope" value="Bacteria"/>
</dbReference>
<gene>
    <name evidence="2" type="ORF">A19Y_2153</name>
</gene>
<keyword evidence="1" id="KW-0812">Transmembrane</keyword>